<keyword evidence="2" id="KW-1185">Reference proteome</keyword>
<gene>
    <name evidence="1" type="ORF">NDN08_003806</name>
</gene>
<reference evidence="1 2" key="1">
    <citation type="journal article" date="2023" name="Nat. Commun.">
        <title>Origin of minicircular mitochondrial genomes in red algae.</title>
        <authorList>
            <person name="Lee Y."/>
            <person name="Cho C.H."/>
            <person name="Lee Y.M."/>
            <person name="Park S.I."/>
            <person name="Yang J.H."/>
            <person name="West J.A."/>
            <person name="Bhattacharya D."/>
            <person name="Yoon H.S."/>
        </authorList>
    </citation>
    <scope>NUCLEOTIDE SEQUENCE [LARGE SCALE GENOMIC DNA]</scope>
    <source>
        <strain evidence="1 2">CCMP1338</strain>
        <tissue evidence="1">Whole cell</tissue>
    </source>
</reference>
<dbReference type="Proteomes" id="UP001157974">
    <property type="component" value="Unassembled WGS sequence"/>
</dbReference>
<evidence type="ECO:0000313" key="2">
    <source>
        <dbReference type="Proteomes" id="UP001157974"/>
    </source>
</evidence>
<organism evidence="1 2">
    <name type="scientific">Rhodosorus marinus</name>
    <dbReference type="NCBI Taxonomy" id="101924"/>
    <lineage>
        <taxon>Eukaryota</taxon>
        <taxon>Rhodophyta</taxon>
        <taxon>Stylonematophyceae</taxon>
        <taxon>Stylonematales</taxon>
        <taxon>Stylonemataceae</taxon>
        <taxon>Rhodosorus</taxon>
    </lineage>
</organism>
<comment type="caution">
    <text evidence="1">The sequence shown here is derived from an EMBL/GenBank/DDBJ whole genome shotgun (WGS) entry which is preliminary data.</text>
</comment>
<protein>
    <submittedName>
        <fullName evidence="1">Uncharacterized protein</fullName>
    </submittedName>
</protein>
<sequence length="143" mass="15291">MVLGFTFPPLAGARTSGSVSGGCVCLQDHGILLKGYYRFPTGKPVPPGRSSLVCLAGTEIGTDTDATSADHEEEEPKPCTYCHGTLLVVCPVCHGEGVMGRTIECRYCRGKKQLDCPICAVEDEYGWAYDTEKGKDGPEKTIS</sequence>
<evidence type="ECO:0000313" key="1">
    <source>
        <dbReference type="EMBL" id="KAJ8901598.1"/>
    </source>
</evidence>
<name>A0AAV8UKJ0_9RHOD</name>
<dbReference type="EMBL" id="JAMWBK010000010">
    <property type="protein sequence ID" value="KAJ8901598.1"/>
    <property type="molecule type" value="Genomic_DNA"/>
</dbReference>
<proteinExistence type="predicted"/>
<accession>A0AAV8UKJ0</accession>
<dbReference type="AlphaFoldDB" id="A0AAV8UKJ0"/>
<dbReference type="InterPro" id="IPR036410">
    <property type="entry name" value="HSP_DnaJ_Cys-rich_dom_sf"/>
</dbReference>
<dbReference type="SUPFAM" id="SSF57938">
    <property type="entry name" value="DnaJ/Hsp40 cysteine-rich domain"/>
    <property type="match status" value="1"/>
</dbReference>